<proteinExistence type="predicted"/>
<gene>
    <name evidence="2" type="ORF">J5Y10_24790</name>
</gene>
<reference evidence="2" key="1">
    <citation type="submission" date="2021-03" db="EMBL/GenBank/DDBJ databases">
        <authorList>
            <person name="So Y."/>
        </authorList>
    </citation>
    <scope>NUCLEOTIDE SEQUENCE</scope>
    <source>
        <strain evidence="2">SG15</strain>
    </source>
</reference>
<protein>
    <submittedName>
        <fullName evidence="2">Transposase</fullName>
    </submittedName>
</protein>
<sequence length="158" mass="17454">MSPIAPLSLGPAAPLEEDACWSYLELYLWPKGPVCPDCAQAGVPRPLRGRPHRWRCAVCGTRFHAGQDTVMEGTHLPLALWFAAVQLLAEAPWLSSVRLAAGLGIRQKTAWSLAQRIRRLAVEDSALHRAIVDAGWQGMPKSARHHSMQRHPLSDISR</sequence>
<keyword evidence="3" id="KW-1185">Reference proteome</keyword>
<dbReference type="AlphaFoldDB" id="A0A940MXE4"/>
<name>A0A940MXE4_9PROT</name>
<accession>A0A940MXE4</accession>
<comment type="caution">
    <text evidence="2">The sequence shown here is derived from an EMBL/GenBank/DDBJ whole genome shotgun (WGS) entry which is preliminary data.</text>
</comment>
<evidence type="ECO:0000259" key="1">
    <source>
        <dbReference type="Pfam" id="PF12760"/>
    </source>
</evidence>
<dbReference type="EMBL" id="JAGIZA010000025">
    <property type="protein sequence ID" value="MBP0496023.1"/>
    <property type="molecule type" value="Genomic_DNA"/>
</dbReference>
<organism evidence="2 3">
    <name type="scientific">Roseomonas indoligenes</name>
    <dbReference type="NCBI Taxonomy" id="2820811"/>
    <lineage>
        <taxon>Bacteria</taxon>
        <taxon>Pseudomonadati</taxon>
        <taxon>Pseudomonadota</taxon>
        <taxon>Alphaproteobacteria</taxon>
        <taxon>Acetobacterales</taxon>
        <taxon>Roseomonadaceae</taxon>
        <taxon>Roseomonas</taxon>
    </lineage>
</organism>
<dbReference type="RefSeq" id="WP_209376818.1">
    <property type="nucleotide sequence ID" value="NZ_JAGIZA010000025.1"/>
</dbReference>
<evidence type="ECO:0000313" key="3">
    <source>
        <dbReference type="Proteomes" id="UP000677537"/>
    </source>
</evidence>
<feature type="domain" description="Transposase zinc-ribbon" evidence="1">
    <location>
        <begin position="16"/>
        <end position="61"/>
    </location>
</feature>
<dbReference type="Proteomes" id="UP000677537">
    <property type="component" value="Unassembled WGS sequence"/>
</dbReference>
<dbReference type="InterPro" id="IPR024442">
    <property type="entry name" value="Transposase_Zn_ribbon"/>
</dbReference>
<evidence type="ECO:0000313" key="2">
    <source>
        <dbReference type="EMBL" id="MBP0496023.1"/>
    </source>
</evidence>
<dbReference type="Pfam" id="PF12760">
    <property type="entry name" value="Zn_ribbon_IS1595"/>
    <property type="match status" value="1"/>
</dbReference>